<dbReference type="InterPro" id="IPR050188">
    <property type="entry name" value="RluA_PseudoU_synthase"/>
</dbReference>
<feature type="region of interest" description="Disordered" evidence="2">
    <location>
        <begin position="174"/>
        <end position="193"/>
    </location>
</feature>
<dbReference type="EMBL" id="KN880542">
    <property type="protein sequence ID" value="KIY66858.1"/>
    <property type="molecule type" value="Genomic_DNA"/>
</dbReference>
<dbReference type="GO" id="GO:0000455">
    <property type="term" value="P:enzyme-directed rRNA pseudouridine synthesis"/>
    <property type="evidence" value="ECO:0007669"/>
    <property type="project" value="TreeGrafter"/>
</dbReference>
<reference evidence="4 5" key="1">
    <citation type="journal article" date="2015" name="Fungal Genet. Biol.">
        <title>Evolution of novel wood decay mechanisms in Agaricales revealed by the genome sequences of Fistulina hepatica and Cylindrobasidium torrendii.</title>
        <authorList>
            <person name="Floudas D."/>
            <person name="Held B.W."/>
            <person name="Riley R."/>
            <person name="Nagy L.G."/>
            <person name="Koehler G."/>
            <person name="Ransdell A.S."/>
            <person name="Younus H."/>
            <person name="Chow J."/>
            <person name="Chiniquy J."/>
            <person name="Lipzen A."/>
            <person name="Tritt A."/>
            <person name="Sun H."/>
            <person name="Haridas S."/>
            <person name="LaButti K."/>
            <person name="Ohm R.A."/>
            <person name="Kues U."/>
            <person name="Blanchette R.A."/>
            <person name="Grigoriev I.V."/>
            <person name="Minto R.E."/>
            <person name="Hibbett D.S."/>
        </authorList>
    </citation>
    <scope>NUCLEOTIDE SEQUENCE [LARGE SCALE GENOMIC DNA]</scope>
    <source>
        <strain evidence="4 5">FP15055 ss-10</strain>
    </source>
</reference>
<dbReference type="PANTHER" id="PTHR21600">
    <property type="entry name" value="MITOCHONDRIAL RNA PSEUDOURIDINE SYNTHASE"/>
    <property type="match status" value="1"/>
</dbReference>
<dbReference type="AlphaFoldDB" id="A0A0D7B8H7"/>
<dbReference type="Gene3D" id="3.30.2350.10">
    <property type="entry name" value="Pseudouridine synthase"/>
    <property type="match status" value="1"/>
</dbReference>
<dbReference type="InterPro" id="IPR020103">
    <property type="entry name" value="PsdUridine_synth_cat_dom_sf"/>
</dbReference>
<evidence type="ECO:0000256" key="1">
    <source>
        <dbReference type="ARBA" id="ARBA00010876"/>
    </source>
</evidence>
<dbReference type="STRING" id="1314674.A0A0D7B8H7"/>
<evidence type="ECO:0000259" key="3">
    <source>
        <dbReference type="Pfam" id="PF00849"/>
    </source>
</evidence>
<dbReference type="SUPFAM" id="SSF55120">
    <property type="entry name" value="Pseudouridine synthase"/>
    <property type="match status" value="1"/>
</dbReference>
<sequence>MNVAPRAIRRYSSQIRFKAAQTTTASSRTARHSSAKLNHDCEWAQQTVTAGNPPISAQVLWHSRSIVVINKPSGLVCQSTLQEDDQMSAMLARLKEEYGYPEDLRTVHRLDRLTTGSLLFATSQSHAKASAGQFKRREVTKVYTALVRGRLHKKQGIIDRPLCVDKSGRVMLGQPVKQGASRNDKSTASKAPDASGIQTKYRVLAESADCELSLVSLELVGGHKHQLRVHLAKVLGRPIVGDTLYNPKDKEPFLYLHASSLDIWQFRQAKSRAPEDAQPTKRGGSRYRLKVLAKLPSYFVEFCRVHGVDIPAFLLDDIPLVDGVKASKECLV</sequence>
<dbReference type="GO" id="GO:0009982">
    <property type="term" value="F:pseudouridine synthase activity"/>
    <property type="evidence" value="ECO:0007669"/>
    <property type="project" value="InterPro"/>
</dbReference>
<dbReference type="Proteomes" id="UP000054007">
    <property type="component" value="Unassembled WGS sequence"/>
</dbReference>
<gene>
    <name evidence="4" type="ORF">CYLTODRAFT_455004</name>
</gene>
<feature type="domain" description="Pseudouridine synthase RsuA/RluA-like" evidence="3">
    <location>
        <begin position="66"/>
        <end position="233"/>
    </location>
</feature>
<accession>A0A0D7B8H7</accession>
<dbReference type="OrthoDB" id="428658at2759"/>
<dbReference type="GO" id="GO:0003723">
    <property type="term" value="F:RNA binding"/>
    <property type="evidence" value="ECO:0007669"/>
    <property type="project" value="InterPro"/>
</dbReference>
<dbReference type="PANTHER" id="PTHR21600:SF87">
    <property type="entry name" value="RNA PSEUDOURIDYLATE SYNTHASE DOMAIN-CONTAINING PROTEIN 1"/>
    <property type="match status" value="1"/>
</dbReference>
<dbReference type="Pfam" id="PF00849">
    <property type="entry name" value="PseudoU_synth_2"/>
    <property type="match status" value="1"/>
</dbReference>
<dbReference type="CDD" id="cd02869">
    <property type="entry name" value="PseudoU_synth_RluA_like"/>
    <property type="match status" value="1"/>
</dbReference>
<keyword evidence="5" id="KW-1185">Reference proteome</keyword>
<evidence type="ECO:0000256" key="2">
    <source>
        <dbReference type="SAM" id="MobiDB-lite"/>
    </source>
</evidence>
<name>A0A0D7B8H7_9AGAR</name>
<evidence type="ECO:0000313" key="5">
    <source>
        <dbReference type="Proteomes" id="UP000054007"/>
    </source>
</evidence>
<dbReference type="InterPro" id="IPR006145">
    <property type="entry name" value="PsdUridine_synth_RsuA/RluA"/>
</dbReference>
<proteinExistence type="inferred from homology"/>
<organism evidence="4 5">
    <name type="scientific">Cylindrobasidium torrendii FP15055 ss-10</name>
    <dbReference type="NCBI Taxonomy" id="1314674"/>
    <lineage>
        <taxon>Eukaryota</taxon>
        <taxon>Fungi</taxon>
        <taxon>Dikarya</taxon>
        <taxon>Basidiomycota</taxon>
        <taxon>Agaricomycotina</taxon>
        <taxon>Agaricomycetes</taxon>
        <taxon>Agaricomycetidae</taxon>
        <taxon>Agaricales</taxon>
        <taxon>Marasmiineae</taxon>
        <taxon>Physalacriaceae</taxon>
        <taxon>Cylindrobasidium</taxon>
    </lineage>
</organism>
<comment type="similarity">
    <text evidence="1">Belongs to the pseudouridine synthase RluA family.</text>
</comment>
<protein>
    <submittedName>
        <fullName evidence="4">Pseudouridine synthase</fullName>
    </submittedName>
</protein>
<evidence type="ECO:0000313" key="4">
    <source>
        <dbReference type="EMBL" id="KIY66858.1"/>
    </source>
</evidence>